<dbReference type="EMBL" id="BMAO01008493">
    <property type="protein sequence ID" value="GFR23882.1"/>
    <property type="molecule type" value="Genomic_DNA"/>
</dbReference>
<accession>A0A8X6HHG1</accession>
<reference evidence="1" key="1">
    <citation type="submission" date="2020-07" db="EMBL/GenBank/DDBJ databases">
        <title>Multicomponent nature underlies the extraordinary mechanical properties of spider dragline silk.</title>
        <authorList>
            <person name="Kono N."/>
            <person name="Nakamura H."/>
            <person name="Mori M."/>
            <person name="Yoshida Y."/>
            <person name="Ohtoshi R."/>
            <person name="Malay A.D."/>
            <person name="Moran D.A.P."/>
            <person name="Tomita M."/>
            <person name="Numata K."/>
            <person name="Arakawa K."/>
        </authorList>
    </citation>
    <scope>NUCLEOTIDE SEQUENCE</scope>
</reference>
<sequence length="92" mass="10225">MIHFLTNLLKNGIIHAKRESLSEGNVTKIMEFLSNEVEGALTVLKTKGDTVMASLPPTTSFHVNTKRTSGPKKNNHIPFVNRQTIGLRNVKL</sequence>
<gene>
    <name evidence="1" type="ORF">TNCT_159201</name>
</gene>
<protein>
    <submittedName>
        <fullName evidence="1">Uncharacterized protein</fullName>
    </submittedName>
</protein>
<organism evidence="1 2">
    <name type="scientific">Trichonephila clavata</name>
    <name type="common">Joro spider</name>
    <name type="synonym">Nephila clavata</name>
    <dbReference type="NCBI Taxonomy" id="2740835"/>
    <lineage>
        <taxon>Eukaryota</taxon>
        <taxon>Metazoa</taxon>
        <taxon>Ecdysozoa</taxon>
        <taxon>Arthropoda</taxon>
        <taxon>Chelicerata</taxon>
        <taxon>Arachnida</taxon>
        <taxon>Araneae</taxon>
        <taxon>Araneomorphae</taxon>
        <taxon>Entelegynae</taxon>
        <taxon>Araneoidea</taxon>
        <taxon>Nephilidae</taxon>
        <taxon>Trichonephila</taxon>
    </lineage>
</organism>
<evidence type="ECO:0000313" key="1">
    <source>
        <dbReference type="EMBL" id="GFR23882.1"/>
    </source>
</evidence>
<proteinExistence type="predicted"/>
<keyword evidence="2" id="KW-1185">Reference proteome</keyword>
<evidence type="ECO:0000313" key="2">
    <source>
        <dbReference type="Proteomes" id="UP000887116"/>
    </source>
</evidence>
<comment type="caution">
    <text evidence="1">The sequence shown here is derived from an EMBL/GenBank/DDBJ whole genome shotgun (WGS) entry which is preliminary data.</text>
</comment>
<dbReference type="AlphaFoldDB" id="A0A8X6HHG1"/>
<dbReference type="OrthoDB" id="10455927at2759"/>
<dbReference type="Proteomes" id="UP000887116">
    <property type="component" value="Unassembled WGS sequence"/>
</dbReference>
<name>A0A8X6HHG1_TRICU</name>